<dbReference type="PROSITE" id="PS00070">
    <property type="entry name" value="ALDEHYDE_DEHYDR_CYS"/>
    <property type="match status" value="1"/>
</dbReference>
<dbReference type="InterPro" id="IPR016161">
    <property type="entry name" value="Ald_DH/histidinol_DH"/>
</dbReference>
<evidence type="ECO:0000313" key="6">
    <source>
        <dbReference type="Proteomes" id="UP000076632"/>
    </source>
</evidence>
<dbReference type="GeneID" id="28898845"/>
<dbReference type="InterPro" id="IPR016160">
    <property type="entry name" value="Ald_DH_CS_CYS"/>
</dbReference>
<dbReference type="InterPro" id="IPR016162">
    <property type="entry name" value="Ald_DH_N"/>
</dbReference>
<name>A0A165I7I1_XYLHT</name>
<feature type="domain" description="Aldehyde dehydrogenase" evidence="4">
    <location>
        <begin position="24"/>
        <end position="478"/>
    </location>
</feature>
<dbReference type="CDD" id="cd07105">
    <property type="entry name" value="ALDH_SaliADH"/>
    <property type="match status" value="1"/>
</dbReference>
<dbReference type="GO" id="GO:0004777">
    <property type="term" value="F:succinate-semialdehyde dehydrogenase (NAD+) activity"/>
    <property type="evidence" value="ECO:0007669"/>
    <property type="project" value="TreeGrafter"/>
</dbReference>
<dbReference type="InterPro" id="IPR015590">
    <property type="entry name" value="Aldehyde_DH_dom"/>
</dbReference>
<dbReference type="PANTHER" id="PTHR43353">
    <property type="entry name" value="SUCCINATE-SEMIALDEHYDE DEHYDROGENASE, MITOCHONDRIAL"/>
    <property type="match status" value="1"/>
</dbReference>
<dbReference type="SUPFAM" id="SSF53720">
    <property type="entry name" value="ALDH-like"/>
    <property type="match status" value="1"/>
</dbReference>
<dbReference type="STRING" id="1328760.A0A165I7I1"/>
<keyword evidence="2" id="KW-0521">NADP</keyword>
<dbReference type="EMBL" id="KV407456">
    <property type="protein sequence ID" value="KZF24495.1"/>
    <property type="molecule type" value="Genomic_DNA"/>
</dbReference>
<organism evidence="5 6">
    <name type="scientific">Xylona heveae (strain CBS 132557 / TC161)</name>
    <dbReference type="NCBI Taxonomy" id="1328760"/>
    <lineage>
        <taxon>Eukaryota</taxon>
        <taxon>Fungi</taxon>
        <taxon>Dikarya</taxon>
        <taxon>Ascomycota</taxon>
        <taxon>Pezizomycotina</taxon>
        <taxon>Xylonomycetes</taxon>
        <taxon>Xylonales</taxon>
        <taxon>Xylonaceae</taxon>
        <taxon>Xylona</taxon>
    </lineage>
</organism>
<dbReference type="AlphaFoldDB" id="A0A165I7I1"/>
<comment type="similarity">
    <text evidence="1">Belongs to the aldehyde dehydrogenase family.</text>
</comment>
<dbReference type="InParanoid" id="A0A165I7I1"/>
<dbReference type="Proteomes" id="UP000076632">
    <property type="component" value="Unassembled WGS sequence"/>
</dbReference>
<evidence type="ECO:0000256" key="2">
    <source>
        <dbReference type="ARBA" id="ARBA00022857"/>
    </source>
</evidence>
<dbReference type="PANTHER" id="PTHR43353:SF6">
    <property type="entry name" value="CYTOPLASMIC ALDEHYDE DEHYDROGENASE (EUROFUNG)"/>
    <property type="match status" value="1"/>
</dbReference>
<keyword evidence="6" id="KW-1185">Reference proteome</keyword>
<dbReference type="InterPro" id="IPR016163">
    <property type="entry name" value="Ald_DH_C"/>
</dbReference>
<evidence type="ECO:0000256" key="1">
    <source>
        <dbReference type="ARBA" id="ARBA00009986"/>
    </source>
</evidence>
<proteinExistence type="inferred from homology"/>
<gene>
    <name evidence="5" type="ORF">L228DRAFT_252706</name>
</gene>
<dbReference type="OrthoDB" id="310895at2759"/>
<evidence type="ECO:0000259" key="4">
    <source>
        <dbReference type="Pfam" id="PF00171"/>
    </source>
</evidence>
<dbReference type="Gene3D" id="3.40.605.10">
    <property type="entry name" value="Aldehyde Dehydrogenase, Chain A, domain 1"/>
    <property type="match status" value="1"/>
</dbReference>
<dbReference type="FunFam" id="3.40.605.10:FF:000012">
    <property type="entry name" value="NAD-dependent succinate-semialdehyde dehydrogenase"/>
    <property type="match status" value="1"/>
</dbReference>
<keyword evidence="3" id="KW-0560">Oxidoreductase</keyword>
<dbReference type="Pfam" id="PF00171">
    <property type="entry name" value="Aldedh"/>
    <property type="match status" value="1"/>
</dbReference>
<sequence length="482" mass="51729">MIDRISSSVNAVPLLINGQEISTKTTFEVKNPSTQKLVSYSCSAGEVEAVKAVEAAQAAFPDWARTRAVKRRDIVLRAAAILESRADELAKYMQDEVGATKFFSEKINIGVSAEIIRDVAGRIAAIQGSLPSTLDESTTALVSREPYGVVLGIAPWNAPYILGFRAAVFALAAGNTVVLKGSENTPRCFWAIGKVFADAGLPKGCLNVLYHRPQDAAAITEVLIKHPFVKKVNFTGSTAVGRIIAEMAGKSLKPVLLELGGKASAIVLKSADLKKAAKECVLGSFLNSGQTCMCTERIIVEASIEKEFGDHLKAALNEMFPHDQPPQVLVNSAAVNKVRQLVDSALDQGANLLFGKIEEIETSSAQMRPLVLQNVTNQMDIFYIESFGPTVSVIAAKDEAEAVAIANDTEYGLSAAVFTEDLATGLRVAKQIESGAVHINAMTFHDEPSLPHGGIKSSGYGRFNADWGLNEFLKTKTITFQN</sequence>
<dbReference type="Gene3D" id="3.40.309.10">
    <property type="entry name" value="Aldehyde Dehydrogenase, Chain A, domain 2"/>
    <property type="match status" value="1"/>
</dbReference>
<protein>
    <submittedName>
        <fullName evidence="5">Aldehyde dehydrogenase</fullName>
    </submittedName>
</protein>
<accession>A0A165I7I1</accession>
<dbReference type="GO" id="GO:0009450">
    <property type="term" value="P:gamma-aminobutyric acid catabolic process"/>
    <property type="evidence" value="ECO:0007669"/>
    <property type="project" value="TreeGrafter"/>
</dbReference>
<reference evidence="5 6" key="1">
    <citation type="journal article" date="2016" name="Fungal Biol.">
        <title>The genome of Xylona heveae provides a window into fungal endophytism.</title>
        <authorList>
            <person name="Gazis R."/>
            <person name="Kuo A."/>
            <person name="Riley R."/>
            <person name="LaButti K."/>
            <person name="Lipzen A."/>
            <person name="Lin J."/>
            <person name="Amirebrahimi M."/>
            <person name="Hesse C.N."/>
            <person name="Spatafora J.W."/>
            <person name="Henrissat B."/>
            <person name="Hainaut M."/>
            <person name="Grigoriev I.V."/>
            <person name="Hibbett D.S."/>
        </authorList>
    </citation>
    <scope>NUCLEOTIDE SEQUENCE [LARGE SCALE GENOMIC DNA]</scope>
    <source>
        <strain evidence="5 6">TC161</strain>
    </source>
</reference>
<dbReference type="InterPro" id="IPR050740">
    <property type="entry name" value="Aldehyde_DH_Superfamily"/>
</dbReference>
<evidence type="ECO:0000313" key="5">
    <source>
        <dbReference type="EMBL" id="KZF24495.1"/>
    </source>
</evidence>
<evidence type="ECO:0000256" key="3">
    <source>
        <dbReference type="ARBA" id="ARBA00023002"/>
    </source>
</evidence>
<dbReference type="RefSeq" id="XP_018190050.1">
    <property type="nucleotide sequence ID" value="XM_018333708.1"/>
</dbReference>
<dbReference type="OMA" id="NWYGFNV"/>